<dbReference type="Pfam" id="PF00795">
    <property type="entry name" value="CN_hydrolase"/>
    <property type="match status" value="1"/>
</dbReference>
<dbReference type="RefSeq" id="WP_139578528.1">
    <property type="nucleotide sequence ID" value="NZ_VDMA02000019.1"/>
</dbReference>
<evidence type="ECO:0000256" key="4">
    <source>
        <dbReference type="ARBA" id="ARBA00022692"/>
    </source>
</evidence>
<dbReference type="PROSITE" id="PS50263">
    <property type="entry name" value="CN_HYDROLASE"/>
    <property type="match status" value="1"/>
</dbReference>
<dbReference type="SUPFAM" id="SSF56317">
    <property type="entry name" value="Carbon-nitrogen hydrolase"/>
    <property type="match status" value="1"/>
</dbReference>
<dbReference type="PANTHER" id="PTHR38686">
    <property type="entry name" value="APOLIPOPROTEIN N-ACYLTRANSFERASE"/>
    <property type="match status" value="1"/>
</dbReference>
<feature type="domain" description="CN hydrolase" evidence="9">
    <location>
        <begin position="219"/>
        <end position="440"/>
    </location>
</feature>
<evidence type="ECO:0000256" key="2">
    <source>
        <dbReference type="ARBA" id="ARBA00022475"/>
    </source>
</evidence>
<feature type="transmembrane region" description="Helical" evidence="8">
    <location>
        <begin position="453"/>
        <end position="470"/>
    </location>
</feature>
<feature type="transmembrane region" description="Helical" evidence="8">
    <location>
        <begin position="159"/>
        <end position="179"/>
    </location>
</feature>
<keyword evidence="11" id="KW-1185">Reference proteome</keyword>
<dbReference type="GO" id="GO:0005886">
    <property type="term" value="C:plasma membrane"/>
    <property type="evidence" value="ECO:0007669"/>
    <property type="project" value="UniProtKB-SubCell"/>
</dbReference>
<name>A0A5N6BIU3_9ACTN</name>
<protein>
    <recommendedName>
        <fullName evidence="9">CN hydrolase domain-containing protein</fullName>
    </recommendedName>
</protein>
<reference evidence="10 11" key="1">
    <citation type="submission" date="2019-10" db="EMBL/GenBank/DDBJ databases">
        <title>Nonomuraea sp. nov., isolated from Phyllanthus amarus.</title>
        <authorList>
            <person name="Klykleung N."/>
            <person name="Tanasupawat S."/>
        </authorList>
    </citation>
    <scope>NUCLEOTIDE SEQUENCE [LARGE SCALE GENOMIC DNA]</scope>
    <source>
        <strain evidence="10 11">CR1-09</strain>
    </source>
</reference>
<evidence type="ECO:0000313" key="11">
    <source>
        <dbReference type="Proteomes" id="UP000313066"/>
    </source>
</evidence>
<sequence length="500" mass="52712">MNSPIRRLAVALAAMALSATLFHFGTGLTPVPWLTWLAPLPVLVLAHHAGARAAFLAASAAWLGGETTMWGYFLDTVRIPPPMVVSMIVGSALLFGLVVLLSRALMLRGRPLAAAAVVPAAWAAVEYAVSVLSPNGAWWSLAYTQADVLPVLQTASVTGPWGITFLVLGVPAATAVLLAPRAAGRLRVAVAAATILALAVGYGAWRLRAPYGEGSEKVALLATDRDGWVPVASAEGRDLLGRYTARIPGLAARGARVVVMPEKVFIADDATLPVLAAPLARLAADHHVDIIVGLILKRSGSLRNAAVDFPADGSRPVEYFKHHLIPGLESDFQPGNRKAFVPGSGARWGIAICFDLDLPGLVRDYRRSGATAIFVPAWDFDRDRWLHGRMAVTRGVETGLTVARAARDGDLVVSDANGRIRTEAHSADAPFVTALTTLPTRSADTLYTRFGDWFAWACALLLLLALASTARTRGAAGARRAPAADAAAPGRGAIRAAGRR</sequence>
<dbReference type="GO" id="GO:0016410">
    <property type="term" value="F:N-acyltransferase activity"/>
    <property type="evidence" value="ECO:0007669"/>
    <property type="project" value="InterPro"/>
</dbReference>
<evidence type="ECO:0000256" key="7">
    <source>
        <dbReference type="ARBA" id="ARBA00023315"/>
    </source>
</evidence>
<comment type="subcellular location">
    <subcellularLocation>
        <location evidence="1">Cell membrane</location>
        <topology evidence="1">Multi-pass membrane protein</topology>
    </subcellularLocation>
</comment>
<evidence type="ECO:0000256" key="5">
    <source>
        <dbReference type="ARBA" id="ARBA00022989"/>
    </source>
</evidence>
<dbReference type="AlphaFoldDB" id="A0A5N6BIU3"/>
<gene>
    <name evidence="10" type="ORF">FH610_030525</name>
</gene>
<dbReference type="InterPro" id="IPR004563">
    <property type="entry name" value="Apolipo_AcylTrfase"/>
</dbReference>
<feature type="transmembrane region" description="Helical" evidence="8">
    <location>
        <begin position="186"/>
        <end position="205"/>
    </location>
</feature>
<accession>A0A5N6BIU3</accession>
<comment type="caution">
    <text evidence="10">The sequence shown here is derived from an EMBL/GenBank/DDBJ whole genome shotgun (WGS) entry which is preliminary data.</text>
</comment>
<keyword evidence="2" id="KW-1003">Cell membrane</keyword>
<evidence type="ECO:0000256" key="1">
    <source>
        <dbReference type="ARBA" id="ARBA00004651"/>
    </source>
</evidence>
<dbReference type="Proteomes" id="UP000313066">
    <property type="component" value="Unassembled WGS sequence"/>
</dbReference>
<evidence type="ECO:0000256" key="8">
    <source>
        <dbReference type="SAM" id="Phobius"/>
    </source>
</evidence>
<dbReference type="InterPro" id="IPR003010">
    <property type="entry name" value="C-N_Hydrolase"/>
</dbReference>
<dbReference type="EMBL" id="VDMA02000019">
    <property type="protein sequence ID" value="KAB8180971.1"/>
    <property type="molecule type" value="Genomic_DNA"/>
</dbReference>
<keyword evidence="3" id="KW-0808">Transferase</keyword>
<evidence type="ECO:0000256" key="6">
    <source>
        <dbReference type="ARBA" id="ARBA00023136"/>
    </source>
</evidence>
<evidence type="ECO:0000313" key="10">
    <source>
        <dbReference type="EMBL" id="KAB8180971.1"/>
    </source>
</evidence>
<dbReference type="Gene3D" id="3.60.110.10">
    <property type="entry name" value="Carbon-nitrogen hydrolase"/>
    <property type="match status" value="1"/>
</dbReference>
<feature type="transmembrane region" description="Helical" evidence="8">
    <location>
        <begin position="112"/>
        <end position="132"/>
    </location>
</feature>
<dbReference type="GO" id="GO:0042158">
    <property type="term" value="P:lipoprotein biosynthetic process"/>
    <property type="evidence" value="ECO:0007669"/>
    <property type="project" value="InterPro"/>
</dbReference>
<keyword evidence="6 8" id="KW-0472">Membrane</keyword>
<keyword evidence="7" id="KW-0012">Acyltransferase</keyword>
<feature type="transmembrane region" description="Helical" evidence="8">
    <location>
        <begin position="79"/>
        <end position="100"/>
    </location>
</feature>
<dbReference type="InterPro" id="IPR045378">
    <property type="entry name" value="LNT_N"/>
</dbReference>
<proteinExistence type="predicted"/>
<dbReference type="PANTHER" id="PTHR38686:SF1">
    <property type="entry name" value="APOLIPOPROTEIN N-ACYLTRANSFERASE"/>
    <property type="match status" value="1"/>
</dbReference>
<organism evidence="10 11">
    <name type="scientific">Microbispora catharanthi</name>
    <dbReference type="NCBI Taxonomy" id="1712871"/>
    <lineage>
        <taxon>Bacteria</taxon>
        <taxon>Bacillati</taxon>
        <taxon>Actinomycetota</taxon>
        <taxon>Actinomycetes</taxon>
        <taxon>Streptosporangiales</taxon>
        <taxon>Streptosporangiaceae</taxon>
        <taxon>Microbispora</taxon>
    </lineage>
</organism>
<evidence type="ECO:0000256" key="3">
    <source>
        <dbReference type="ARBA" id="ARBA00022679"/>
    </source>
</evidence>
<dbReference type="Pfam" id="PF20154">
    <property type="entry name" value="LNT_N"/>
    <property type="match status" value="1"/>
</dbReference>
<dbReference type="InterPro" id="IPR036526">
    <property type="entry name" value="C-N_Hydrolase_sf"/>
</dbReference>
<keyword evidence="5 8" id="KW-1133">Transmembrane helix</keyword>
<evidence type="ECO:0000259" key="9">
    <source>
        <dbReference type="PROSITE" id="PS50263"/>
    </source>
</evidence>
<keyword evidence="4 8" id="KW-0812">Transmembrane</keyword>